<organism evidence="1 2">
    <name type="scientific">Scortum barcoo</name>
    <name type="common">barcoo grunter</name>
    <dbReference type="NCBI Taxonomy" id="214431"/>
    <lineage>
        <taxon>Eukaryota</taxon>
        <taxon>Metazoa</taxon>
        <taxon>Chordata</taxon>
        <taxon>Craniata</taxon>
        <taxon>Vertebrata</taxon>
        <taxon>Euteleostomi</taxon>
        <taxon>Actinopterygii</taxon>
        <taxon>Neopterygii</taxon>
        <taxon>Teleostei</taxon>
        <taxon>Neoteleostei</taxon>
        <taxon>Acanthomorphata</taxon>
        <taxon>Eupercaria</taxon>
        <taxon>Centrarchiformes</taxon>
        <taxon>Terapontoidei</taxon>
        <taxon>Terapontidae</taxon>
        <taxon>Scortum</taxon>
    </lineage>
</organism>
<accession>A0ACB8W0U3</accession>
<evidence type="ECO:0000313" key="1">
    <source>
        <dbReference type="EMBL" id="KAI3361305.1"/>
    </source>
</evidence>
<reference evidence="1" key="1">
    <citation type="submission" date="2022-04" db="EMBL/GenBank/DDBJ databases">
        <title>Jade perch genome.</title>
        <authorList>
            <person name="Chao B."/>
        </authorList>
    </citation>
    <scope>NUCLEOTIDE SEQUENCE</scope>
    <source>
        <strain evidence="1">CB-2022</strain>
    </source>
</reference>
<proteinExistence type="predicted"/>
<gene>
    <name evidence="1" type="ORF">L3Q82_013477</name>
</gene>
<keyword evidence="2" id="KW-1185">Reference proteome</keyword>
<sequence>MSLCHRCVPEMSCTFHLLASRGDLYHGHFLLVLSRQSLLLRTLSSSPQISRSLQESYKLLQLPDERDSSPVQVKEAYLRLAKLYHPDSGAPTADAALFARIEEAYRAVLAHQSKTKRPDGGKEVEDEEKSRGAALPHRHYLSYEGVGSGTPSQRERQYRQIRVDRASEQVLNYRQREHERAAAAEGALVERDMRQRSRKIKITQAVERLVEDLIRESMARGDFRNLSGAGKPLTKFEHNPYADPMTHNLNRILIDNGYQPPWVVTQRDIREASAQIRNRLLNGRARFGDPMTPKEHTHWEQLCASVEEELVKLNKMVDNYNLIVPMLNMQMVHFSLSREIDRAVKGAHQHRLDQKREREKERERRKEEKKRANTAAKSKNTKQGLMSWMQNLLR</sequence>
<comment type="caution">
    <text evidence="1">The sequence shown here is derived from an EMBL/GenBank/DDBJ whole genome shotgun (WGS) entry which is preliminary data.</text>
</comment>
<evidence type="ECO:0000313" key="2">
    <source>
        <dbReference type="Proteomes" id="UP000831701"/>
    </source>
</evidence>
<dbReference type="EMBL" id="CM041546">
    <property type="protein sequence ID" value="KAI3361305.1"/>
    <property type="molecule type" value="Genomic_DNA"/>
</dbReference>
<protein>
    <submittedName>
        <fullName evidence="1">Uncharacterized protein</fullName>
    </submittedName>
</protein>
<dbReference type="Proteomes" id="UP000831701">
    <property type="component" value="Chromosome 16"/>
</dbReference>
<name>A0ACB8W0U3_9TELE</name>